<keyword evidence="3" id="KW-1185">Reference proteome</keyword>
<dbReference type="AlphaFoldDB" id="A0A316ARV0"/>
<dbReference type="Proteomes" id="UP000245880">
    <property type="component" value="Unassembled WGS sequence"/>
</dbReference>
<feature type="chain" id="PRO_5016251359" evidence="1">
    <location>
        <begin position="21"/>
        <end position="98"/>
    </location>
</feature>
<protein>
    <submittedName>
        <fullName evidence="2">Uncharacterized protein</fullName>
    </submittedName>
</protein>
<evidence type="ECO:0000256" key="1">
    <source>
        <dbReference type="SAM" id="SignalP"/>
    </source>
</evidence>
<reference evidence="2 3" key="1">
    <citation type="submission" date="2018-03" db="EMBL/GenBank/DDBJ databases">
        <title>Genomic Encyclopedia of Archaeal and Bacterial Type Strains, Phase II (KMG-II): from individual species to whole genera.</title>
        <authorList>
            <person name="Goeker M."/>
        </authorList>
    </citation>
    <scope>NUCLEOTIDE SEQUENCE [LARGE SCALE GENOMIC DNA]</scope>
    <source>
        <strain evidence="2 3">DSM 100346</strain>
    </source>
</reference>
<evidence type="ECO:0000313" key="2">
    <source>
        <dbReference type="EMBL" id="PWJ59570.1"/>
    </source>
</evidence>
<evidence type="ECO:0000313" key="3">
    <source>
        <dbReference type="Proteomes" id="UP000245880"/>
    </source>
</evidence>
<organism evidence="2 3">
    <name type="scientific">Dyadobacter jejuensis</name>
    <dbReference type="NCBI Taxonomy" id="1082580"/>
    <lineage>
        <taxon>Bacteria</taxon>
        <taxon>Pseudomonadati</taxon>
        <taxon>Bacteroidota</taxon>
        <taxon>Cytophagia</taxon>
        <taxon>Cytophagales</taxon>
        <taxon>Spirosomataceae</taxon>
        <taxon>Dyadobacter</taxon>
    </lineage>
</organism>
<feature type="signal peptide" evidence="1">
    <location>
        <begin position="1"/>
        <end position="20"/>
    </location>
</feature>
<keyword evidence="1" id="KW-0732">Signal</keyword>
<dbReference type="Gene3D" id="3.10.450.360">
    <property type="match status" value="1"/>
</dbReference>
<accession>A0A316ARV0</accession>
<sequence>MKKLAVAVLALGLFQLPAVAAPVATETVSYMQDKVPVKPEDLPEAVKKTLGSDEYAGWEITTANLVTEEDQSQYFEVMVKKENQTAKIKLDQEGKVIE</sequence>
<dbReference type="OrthoDB" id="826125at2"/>
<proteinExistence type="predicted"/>
<name>A0A316ARV0_9BACT</name>
<dbReference type="EMBL" id="QGDT01000002">
    <property type="protein sequence ID" value="PWJ59570.1"/>
    <property type="molecule type" value="Genomic_DNA"/>
</dbReference>
<comment type="caution">
    <text evidence="2">The sequence shown here is derived from an EMBL/GenBank/DDBJ whole genome shotgun (WGS) entry which is preliminary data.</text>
</comment>
<dbReference type="RefSeq" id="WP_109673422.1">
    <property type="nucleotide sequence ID" value="NZ_QGDT01000002.1"/>
</dbReference>
<gene>
    <name evidence="2" type="ORF">CLV98_102404</name>
</gene>